<evidence type="ECO:0000256" key="6">
    <source>
        <dbReference type="ARBA" id="ARBA00023136"/>
    </source>
</evidence>
<evidence type="ECO:0000313" key="10">
    <source>
        <dbReference type="Proteomes" id="UP001596494"/>
    </source>
</evidence>
<comment type="caution">
    <text evidence="9">The sequence shown here is derived from an EMBL/GenBank/DDBJ whole genome shotgun (WGS) entry which is preliminary data.</text>
</comment>
<evidence type="ECO:0000256" key="2">
    <source>
        <dbReference type="ARBA" id="ARBA00022448"/>
    </source>
</evidence>
<reference evidence="10" key="1">
    <citation type="journal article" date="2019" name="Int. J. Syst. Evol. Microbiol.">
        <title>The Global Catalogue of Microorganisms (GCM) 10K type strain sequencing project: providing services to taxonomists for standard genome sequencing and annotation.</title>
        <authorList>
            <consortium name="The Broad Institute Genomics Platform"/>
            <consortium name="The Broad Institute Genome Sequencing Center for Infectious Disease"/>
            <person name="Wu L."/>
            <person name="Ma J."/>
        </authorList>
    </citation>
    <scope>NUCLEOTIDE SEQUENCE [LARGE SCALE GENOMIC DNA]</scope>
    <source>
        <strain evidence="10">CCUG 73951</strain>
    </source>
</reference>
<evidence type="ECO:0000256" key="1">
    <source>
        <dbReference type="ARBA" id="ARBA00004651"/>
    </source>
</evidence>
<dbReference type="EMBL" id="JBHTBY010000001">
    <property type="protein sequence ID" value="MFC7319757.1"/>
    <property type="molecule type" value="Genomic_DNA"/>
</dbReference>
<keyword evidence="3" id="KW-1003">Cell membrane</keyword>
<evidence type="ECO:0000256" key="3">
    <source>
        <dbReference type="ARBA" id="ARBA00022475"/>
    </source>
</evidence>
<evidence type="ECO:0000256" key="7">
    <source>
        <dbReference type="RuleBase" id="RU003942"/>
    </source>
</evidence>
<keyword evidence="6 8" id="KW-0472">Membrane</keyword>
<comment type="subcellular location">
    <subcellularLocation>
        <location evidence="1 7">Cell membrane</location>
        <topology evidence="1 7">Multi-pass membrane protein</topology>
    </subcellularLocation>
</comment>
<dbReference type="PANTHER" id="PTHR30561">
    <property type="entry name" value="SMR FAMILY PROTON-DEPENDENT DRUG EFFLUX TRANSPORTER SUGE"/>
    <property type="match status" value="1"/>
</dbReference>
<evidence type="ECO:0000313" key="9">
    <source>
        <dbReference type="EMBL" id="MFC7319757.1"/>
    </source>
</evidence>
<dbReference type="Proteomes" id="UP001596494">
    <property type="component" value="Unassembled WGS sequence"/>
</dbReference>
<feature type="transmembrane region" description="Helical" evidence="8">
    <location>
        <begin position="85"/>
        <end position="103"/>
    </location>
</feature>
<feature type="transmembrane region" description="Helical" evidence="8">
    <location>
        <begin position="58"/>
        <end position="79"/>
    </location>
</feature>
<protein>
    <submittedName>
        <fullName evidence="9">DMT family transporter</fullName>
    </submittedName>
</protein>
<dbReference type="Pfam" id="PF00893">
    <property type="entry name" value="Multi_Drug_Res"/>
    <property type="match status" value="1"/>
</dbReference>
<dbReference type="Gene3D" id="1.10.3730.20">
    <property type="match status" value="1"/>
</dbReference>
<keyword evidence="5 8" id="KW-1133">Transmembrane helix</keyword>
<sequence>MKYYIYLAISILGEVFGTTMLKISDGFTVLLPSAGVVAGYGLSYFCLSLCLKVIPLSLAYAIWAGLGTVLTAIIGFIVWGEVFTFFKISGVILVIGGILLLNMSENSDTAKNSS</sequence>
<evidence type="ECO:0000256" key="8">
    <source>
        <dbReference type="SAM" id="Phobius"/>
    </source>
</evidence>
<dbReference type="InterPro" id="IPR037185">
    <property type="entry name" value="EmrE-like"/>
</dbReference>
<feature type="transmembrane region" description="Helical" evidence="8">
    <location>
        <begin position="27"/>
        <end position="51"/>
    </location>
</feature>
<evidence type="ECO:0000256" key="4">
    <source>
        <dbReference type="ARBA" id="ARBA00022692"/>
    </source>
</evidence>
<keyword evidence="10" id="KW-1185">Reference proteome</keyword>
<dbReference type="SUPFAM" id="SSF103481">
    <property type="entry name" value="Multidrug resistance efflux transporter EmrE"/>
    <property type="match status" value="1"/>
</dbReference>
<dbReference type="PANTHER" id="PTHR30561:SF1">
    <property type="entry name" value="MULTIDRUG TRANSPORTER EMRE"/>
    <property type="match status" value="1"/>
</dbReference>
<proteinExistence type="inferred from homology"/>
<evidence type="ECO:0000256" key="5">
    <source>
        <dbReference type="ARBA" id="ARBA00022989"/>
    </source>
</evidence>
<comment type="similarity">
    <text evidence="7">Belongs to the drug/metabolite transporter (DMT) superfamily. Small multidrug resistance (SMR) (TC 2.A.7.1) family.</text>
</comment>
<name>A0ABW2K0B1_9BACI</name>
<keyword evidence="4 7" id="KW-0812">Transmembrane</keyword>
<accession>A0ABW2K0B1</accession>
<dbReference type="InterPro" id="IPR000390">
    <property type="entry name" value="Small_drug/metabolite_transptr"/>
</dbReference>
<dbReference type="InterPro" id="IPR045324">
    <property type="entry name" value="Small_multidrug_res"/>
</dbReference>
<keyword evidence="2" id="KW-0813">Transport</keyword>
<gene>
    <name evidence="9" type="ORF">ACFQMN_02505</name>
</gene>
<organism evidence="9 10">
    <name type="scientific">Halobacillus campisalis</name>
    <dbReference type="NCBI Taxonomy" id="435909"/>
    <lineage>
        <taxon>Bacteria</taxon>
        <taxon>Bacillati</taxon>
        <taxon>Bacillota</taxon>
        <taxon>Bacilli</taxon>
        <taxon>Bacillales</taxon>
        <taxon>Bacillaceae</taxon>
        <taxon>Halobacillus</taxon>
    </lineage>
</organism>
<dbReference type="RefSeq" id="WP_289215538.1">
    <property type="nucleotide sequence ID" value="NZ_JAPVRC010000003.1"/>
</dbReference>